<accession>A0ACC1I162</accession>
<reference evidence="1" key="1">
    <citation type="submission" date="2022-07" db="EMBL/GenBank/DDBJ databases">
        <title>Phylogenomic reconstructions and comparative analyses of Kickxellomycotina fungi.</title>
        <authorList>
            <person name="Reynolds N.K."/>
            <person name="Stajich J.E."/>
            <person name="Barry K."/>
            <person name="Grigoriev I.V."/>
            <person name="Crous P."/>
            <person name="Smith M.E."/>
        </authorList>
    </citation>
    <scope>NUCLEOTIDE SEQUENCE</scope>
    <source>
        <strain evidence="1">Benny 63K</strain>
    </source>
</reference>
<name>A0ACC1I162_9FUNG</name>
<evidence type="ECO:0000313" key="2">
    <source>
        <dbReference type="Proteomes" id="UP001150581"/>
    </source>
</evidence>
<organism evidence="1 2">
    <name type="scientific">Kickxella alabastrina</name>
    <dbReference type="NCBI Taxonomy" id="61397"/>
    <lineage>
        <taxon>Eukaryota</taxon>
        <taxon>Fungi</taxon>
        <taxon>Fungi incertae sedis</taxon>
        <taxon>Zoopagomycota</taxon>
        <taxon>Kickxellomycotina</taxon>
        <taxon>Kickxellomycetes</taxon>
        <taxon>Kickxellales</taxon>
        <taxon>Kickxellaceae</taxon>
        <taxon>Kickxella</taxon>
    </lineage>
</organism>
<feature type="non-terminal residue" evidence="1">
    <location>
        <position position="179"/>
    </location>
</feature>
<keyword evidence="2" id="KW-1185">Reference proteome</keyword>
<evidence type="ECO:0000313" key="1">
    <source>
        <dbReference type="EMBL" id="KAJ1884929.1"/>
    </source>
</evidence>
<protein>
    <submittedName>
        <fullName evidence="1">Uncharacterized protein</fullName>
    </submittedName>
</protein>
<proteinExistence type="predicted"/>
<dbReference type="Proteomes" id="UP001150581">
    <property type="component" value="Unassembled WGS sequence"/>
</dbReference>
<gene>
    <name evidence="1" type="ORF">LPJ66_010372</name>
</gene>
<comment type="caution">
    <text evidence="1">The sequence shown here is derived from an EMBL/GenBank/DDBJ whole genome shotgun (WGS) entry which is preliminary data.</text>
</comment>
<sequence length="179" mass="19375">MARATATEVSANFIAVAILDLIKGEVGESSKALAAAFESAKRSPGIIFLDEIKVIFGGRDQAGEVGKNLISQLFLEMDNISEDTSVIILAGTSAPHLMDESILRAGRLDKIIYVPRPGCASRLDTLKHATRNLAVEDADTLFTWLAELEMSRAELKGLIHAACYAAIQRVSKILDRSDF</sequence>
<dbReference type="EMBL" id="JANBPG010002693">
    <property type="protein sequence ID" value="KAJ1884929.1"/>
    <property type="molecule type" value="Genomic_DNA"/>
</dbReference>